<reference evidence="3" key="1">
    <citation type="submission" date="2014-07" db="EMBL/GenBank/DDBJ databases">
        <title>Methanogenic archaea and the global carbon cycle.</title>
        <authorList>
            <person name="Henriksen J.R."/>
            <person name="Luke J."/>
            <person name="Reinhart S."/>
            <person name="Benedict M.N."/>
            <person name="Youngblut N.D."/>
            <person name="Metcalf M.E."/>
            <person name="Whitaker R.J."/>
            <person name="Metcalf W.W."/>
        </authorList>
    </citation>
    <scope>NUCLEOTIDE SEQUENCE [LARGE SCALE GENOMIC DNA]</scope>
    <source>
        <strain evidence="3">3</strain>
    </source>
</reference>
<evidence type="ECO:0000313" key="4">
    <source>
        <dbReference type="Proteomes" id="UP000033066"/>
    </source>
</evidence>
<dbReference type="InterPro" id="IPR054491">
    <property type="entry name" value="MGH1-like_GH"/>
</dbReference>
<dbReference type="STRING" id="1434107.MSBR3_2947"/>
<dbReference type="HOGENOM" id="CLU_019216_1_0_2"/>
<dbReference type="PATRIC" id="fig|1434107.4.peg.3736"/>
<dbReference type="Gene3D" id="1.50.10.10">
    <property type="match status" value="1"/>
</dbReference>
<dbReference type="SUPFAM" id="SSF48208">
    <property type="entry name" value="Six-hairpin glycosidases"/>
    <property type="match status" value="1"/>
</dbReference>
<protein>
    <submittedName>
        <fullName evidence="3">Glycogen debranching enzyme</fullName>
    </submittedName>
</protein>
<dbReference type="OrthoDB" id="7795at2157"/>
<feature type="domain" description="Mannosylglycerate hydrolase MGH1-like glycoside hydrolase" evidence="2">
    <location>
        <begin position="393"/>
        <end position="612"/>
    </location>
</feature>
<dbReference type="KEGG" id="mbak:MSBR3_2947"/>
<dbReference type="InterPro" id="IPR032856">
    <property type="entry name" value="GDE_N_bis"/>
</dbReference>
<dbReference type="GO" id="GO:0005975">
    <property type="term" value="P:carbohydrate metabolic process"/>
    <property type="evidence" value="ECO:0007669"/>
    <property type="project" value="InterPro"/>
</dbReference>
<evidence type="ECO:0000313" key="3">
    <source>
        <dbReference type="EMBL" id="AKB83525.1"/>
    </source>
</evidence>
<keyword evidence="4" id="KW-1185">Reference proteome</keyword>
<organism evidence="3 4">
    <name type="scientific">Methanosarcina barkeri 3</name>
    <dbReference type="NCBI Taxonomy" id="1434107"/>
    <lineage>
        <taxon>Archaea</taxon>
        <taxon>Methanobacteriati</taxon>
        <taxon>Methanobacteriota</taxon>
        <taxon>Stenosarchaea group</taxon>
        <taxon>Methanomicrobia</taxon>
        <taxon>Methanosarcinales</taxon>
        <taxon>Methanosarcinaceae</taxon>
        <taxon>Methanosarcina</taxon>
    </lineage>
</organism>
<dbReference type="EMBL" id="CP009517">
    <property type="protein sequence ID" value="AKB83525.1"/>
    <property type="molecule type" value="Genomic_DNA"/>
</dbReference>
<proteinExistence type="predicted"/>
<dbReference type="Pfam" id="PF14742">
    <property type="entry name" value="GDE_N_bis"/>
    <property type="match status" value="1"/>
</dbReference>
<accession>A0A0E3WXJ9</accession>
<dbReference type="InterPro" id="IPR008928">
    <property type="entry name" value="6-hairpin_glycosidase_sf"/>
</dbReference>
<sequence length="727" mass="83046">MLESSEREGIREAWDIYKKHTLSNSIINELVIRDNELTFVMQENGEIPIKENYGYGLYYHDCRYLSGFLIRLMDIPPTQVLSSDERGFRSTLIVTNPELKDCTGTTISKETLLGTLTTIIPGCVRHCHTIQNFNTFPVTLNLTFEFDADFEDMFTIRGISPPTAAKVLPARYDGKNLYLSYKGEDKHRRNTIITFDPLPTRVEGKKCTFELRIKPHGSETVNVEISVEEMKPGQEPERPVENPDQRMNQIMRSYITALECCDNIPTSNNILNSIMVRSLADLNMMRMSLKGDMFHSAGVPWYDTLFGRDSVISALQLLPFEAKLAKSTLLVNAKFQSNKLDDWRDQEPGKMLHELRQGELANLNLIPHTPYYGTVDATPLFLILLAEYVNWTGDLELVKQLEDNMDQALKWIDVYANMKGDGFAYYAVKSPLGIYNQGWKDSPDSISRSDGTLAKKPIAVAEVQGYVYMAKIRLAPLFRKLGRESEAARLEKEAGELKKRFNREFWMKDRQFFAQALDAEGLCDVISSNPAQCLWTGIIDQKYVKYLVNRIFKEDMFTEWGIRTLSSKEQRYNPLGYHNGTVWPHENAIIAMGLRNYGFINEMSLLFTGMYEAARTFEYYRLPECFGGLTRSEYSIPVKYPVACSPQAWASGTMPFMLTASLGIVPDALNNRLVINKPHLPSWLDNVQFNNVKVGNTLTDLSFRRVEYETLVNVSKKSGDINVLIEY</sequence>
<evidence type="ECO:0000259" key="2">
    <source>
        <dbReference type="Pfam" id="PF22422"/>
    </source>
</evidence>
<dbReference type="Pfam" id="PF22422">
    <property type="entry name" value="MGH1-like_GH"/>
    <property type="match status" value="1"/>
</dbReference>
<dbReference type="Proteomes" id="UP000033066">
    <property type="component" value="Chromosome"/>
</dbReference>
<evidence type="ECO:0000259" key="1">
    <source>
        <dbReference type="Pfam" id="PF14742"/>
    </source>
</evidence>
<name>A0A0E3WXJ9_METBA</name>
<feature type="domain" description="Putative glycogen debranching enzyme N-terminal" evidence="1">
    <location>
        <begin position="32"/>
        <end position="223"/>
    </location>
</feature>
<dbReference type="InterPro" id="IPR012341">
    <property type="entry name" value="6hp_glycosidase-like_sf"/>
</dbReference>
<gene>
    <name evidence="3" type="ORF">MSBR3_2947</name>
</gene>
<dbReference type="AlphaFoldDB" id="A0A0E3WXJ9"/>